<evidence type="ECO:0000313" key="2">
    <source>
        <dbReference type="EMBL" id="QPZ90504.1"/>
    </source>
</evidence>
<feature type="region of interest" description="Disordered" evidence="1">
    <location>
        <begin position="178"/>
        <end position="385"/>
    </location>
</feature>
<feature type="compositionally biased region" description="Basic residues" evidence="1">
    <location>
        <begin position="326"/>
        <end position="344"/>
    </location>
</feature>
<feature type="compositionally biased region" description="Acidic residues" evidence="1">
    <location>
        <begin position="262"/>
        <end position="294"/>
    </location>
</feature>
<feature type="compositionally biased region" description="Acidic residues" evidence="1">
    <location>
        <begin position="623"/>
        <end position="641"/>
    </location>
</feature>
<sequence length="950" mass="101894">MVGASKILTVSYGTFSCTLEGFDEPFNTMKAIAEYFRDLAADDRYFGAEPPQPDAEMLHRIAEREIQRRVEAKIQENGVVLRQQDTLLGGEAAADEAPAPAQEEPLVTSDALQEAAPAAEAPAQPEVAETPEPAAAPEPVAERPEPEIETQPVEPEAGFAQPETVAAKLQRIREAVARAREVQADSFAEEDEPVSAPEALLDRFEAEPSSEAEDFGYALDISGPLSAEEIEPEASEPTQTEAEMPEADVAEEDSADAALEQIAEENEEVAEVAREDEDVVTEEEPVAEADETAAEDIAAAEPVASEEDAVDEAEAAFGPTDDHMQRRQASRRARRSAKRAKRIAALKAAAEELGATEEETVEHAEDQAEETSAETTVEADAPAAPRMRARVIKVRRRETIEAATAEVAADASEELPAQTDDAATADSAEDQSIPTAEQVEDDAAQQAPEVAAEAEQDVEAEAELEAEAEEDDLAARLAAELSETTEEASPAPVAPQAEQPQAQDESDRDSRMPGRLSPEAEADLMRELAALQMENLFTGAEIETADEAPDEAVAQADVYEDLALPDIDLSDLEDESVDAPLVLTQDEAAAPEAEEPEATMEAASLDAQNVLVLGNAIIAEEAEAEMSEDDTVAEDEAEDISADVFAPEFEAEVAEEIEAEETEAEAETVETADAEDTEEAEAPTEVAAREAASLSEEETDREAEVDRLLAEADKQAEVVETRRRFSAIAHLKAAVAATVADRLAKGQDTAKGGVEDEDGSEPYRADLTQAVRPRRPVSSGETASRRPDPLRPAPLVLVSEQRVDAEEASDVEEVEQPAAQPAAAIRPRRVSAGQFAAAQGDESEATPMNPEQATSFAEFAESLGTQGLSDLLEAAAAYTSAVEGRPHFSPPQIMRKLSVMDDAADVPREERMRVFGRLLRQGKITKVKRGQYAITEASRYWDEAKMASGQ</sequence>
<feature type="region of interest" description="Disordered" evidence="1">
    <location>
        <begin position="113"/>
        <end position="165"/>
    </location>
</feature>
<evidence type="ECO:0008006" key="4">
    <source>
        <dbReference type="Google" id="ProtNLM"/>
    </source>
</evidence>
<feature type="compositionally biased region" description="Low complexity" evidence="1">
    <location>
        <begin position="373"/>
        <end position="385"/>
    </location>
</feature>
<protein>
    <recommendedName>
        <fullName evidence="4">Lipoprotein</fullName>
    </recommendedName>
</protein>
<dbReference type="EMBL" id="CP053562">
    <property type="protein sequence ID" value="QPZ90504.1"/>
    <property type="molecule type" value="Genomic_DNA"/>
</dbReference>
<feature type="compositionally biased region" description="Low complexity" evidence="1">
    <location>
        <begin position="683"/>
        <end position="694"/>
    </location>
</feature>
<proteinExistence type="predicted"/>
<gene>
    <name evidence="2" type="ORF">AKL02_006085</name>
</gene>
<feature type="compositionally biased region" description="Acidic residues" evidence="1">
    <location>
        <begin position="304"/>
        <end position="314"/>
    </location>
</feature>
<reference evidence="2 3" key="1">
    <citation type="submission" date="2020-05" db="EMBL/GenBank/DDBJ databases">
        <title>Thioclava electrotropha strain Elox9 finished genome.</title>
        <authorList>
            <person name="Rowe A.R."/>
            <person name="Wilbanks E.G."/>
        </authorList>
    </citation>
    <scope>NUCLEOTIDE SEQUENCE [LARGE SCALE GENOMIC DNA]</scope>
    <source>
        <strain evidence="2 3">Elox9</strain>
    </source>
</reference>
<name>A0ABX6YRQ4_9RHOB</name>
<feature type="region of interest" description="Disordered" evidence="1">
    <location>
        <begin position="404"/>
        <end position="527"/>
    </location>
</feature>
<dbReference type="Proteomes" id="UP000192422">
    <property type="component" value="Chromosome"/>
</dbReference>
<feature type="compositionally biased region" description="Acidic residues" evidence="1">
    <location>
        <begin position="806"/>
        <end position="815"/>
    </location>
</feature>
<feature type="compositionally biased region" description="Low complexity" evidence="1">
    <location>
        <begin position="114"/>
        <end position="139"/>
    </location>
</feature>
<feature type="compositionally biased region" description="Low complexity" evidence="1">
    <location>
        <begin position="816"/>
        <end position="825"/>
    </location>
</feature>
<accession>A0ABX6YRQ4</accession>
<evidence type="ECO:0000313" key="3">
    <source>
        <dbReference type="Proteomes" id="UP000192422"/>
    </source>
</evidence>
<dbReference type="RefSeq" id="WP_083079127.1">
    <property type="nucleotide sequence ID" value="NZ_CP053562.1"/>
</dbReference>
<keyword evidence="3" id="KW-1185">Reference proteome</keyword>
<evidence type="ECO:0000256" key="1">
    <source>
        <dbReference type="SAM" id="MobiDB-lite"/>
    </source>
</evidence>
<feature type="compositionally biased region" description="Acidic residues" evidence="1">
    <location>
        <begin position="452"/>
        <end position="472"/>
    </location>
</feature>
<feature type="compositionally biased region" description="Acidic residues" evidence="1">
    <location>
        <begin position="243"/>
        <end position="255"/>
    </location>
</feature>
<feature type="compositionally biased region" description="Low complexity" evidence="1">
    <location>
        <begin position="475"/>
        <end position="503"/>
    </location>
</feature>
<dbReference type="PROSITE" id="PS51257">
    <property type="entry name" value="PROKAR_LIPOPROTEIN"/>
    <property type="match status" value="1"/>
</dbReference>
<feature type="compositionally biased region" description="Low complexity" evidence="1">
    <location>
        <begin position="417"/>
        <end position="432"/>
    </location>
</feature>
<organism evidence="2 3">
    <name type="scientific">Thioclava electrotropha</name>
    <dbReference type="NCBI Taxonomy" id="1549850"/>
    <lineage>
        <taxon>Bacteria</taxon>
        <taxon>Pseudomonadati</taxon>
        <taxon>Pseudomonadota</taxon>
        <taxon>Alphaproteobacteria</taxon>
        <taxon>Rhodobacterales</taxon>
        <taxon>Paracoccaceae</taxon>
        <taxon>Thioclava</taxon>
    </lineage>
</organism>
<feature type="region of interest" description="Disordered" evidence="1">
    <location>
        <begin position="744"/>
        <end position="829"/>
    </location>
</feature>
<feature type="region of interest" description="Disordered" evidence="1">
    <location>
        <begin position="623"/>
        <end position="705"/>
    </location>
</feature>
<feature type="compositionally biased region" description="Acidic residues" evidence="1">
    <location>
        <begin position="649"/>
        <end position="682"/>
    </location>
</feature>